<reference evidence="2" key="1">
    <citation type="journal article" date="2019" name="Int. J. Syst. Evol. Microbiol.">
        <title>The Global Catalogue of Microorganisms (GCM) 10K type strain sequencing project: providing services to taxonomists for standard genome sequencing and annotation.</title>
        <authorList>
            <consortium name="The Broad Institute Genomics Platform"/>
            <consortium name="The Broad Institute Genome Sequencing Center for Infectious Disease"/>
            <person name="Wu L."/>
            <person name="Ma J."/>
        </authorList>
    </citation>
    <scope>NUCLEOTIDE SEQUENCE [LARGE SCALE GENOMIC DNA]</scope>
    <source>
        <strain evidence="2">CCUG 64793</strain>
    </source>
</reference>
<accession>A0ABW3NPS5</accession>
<proteinExistence type="predicted"/>
<protein>
    <submittedName>
        <fullName evidence="1">Uncharacterized protein</fullName>
    </submittedName>
</protein>
<dbReference type="Proteomes" id="UP001597131">
    <property type="component" value="Unassembled WGS sequence"/>
</dbReference>
<comment type="caution">
    <text evidence="1">The sequence shown here is derived from an EMBL/GenBank/DDBJ whole genome shotgun (WGS) entry which is preliminary data.</text>
</comment>
<sequence length="104" mass="12216">MKLIHQSPYFTSYQCDRQRSFFIDFKHKSVKMSLCQLLAFRQQINSIDLDSHFDGRNKHGFELVMLCNNAHLFIFNTYEVIALKDFIKVTFAMLELNSMAALNS</sequence>
<evidence type="ECO:0000313" key="1">
    <source>
        <dbReference type="EMBL" id="MFD1094311.1"/>
    </source>
</evidence>
<dbReference type="RefSeq" id="WP_380742045.1">
    <property type="nucleotide sequence ID" value="NZ_JBHTLI010000001.1"/>
</dbReference>
<evidence type="ECO:0000313" key="2">
    <source>
        <dbReference type="Proteomes" id="UP001597131"/>
    </source>
</evidence>
<organism evidence="1 2">
    <name type="scientific">Salegentibacter chungangensis</name>
    <dbReference type="NCBI Taxonomy" id="1335724"/>
    <lineage>
        <taxon>Bacteria</taxon>
        <taxon>Pseudomonadati</taxon>
        <taxon>Bacteroidota</taxon>
        <taxon>Flavobacteriia</taxon>
        <taxon>Flavobacteriales</taxon>
        <taxon>Flavobacteriaceae</taxon>
        <taxon>Salegentibacter</taxon>
    </lineage>
</organism>
<dbReference type="EMBL" id="JBHTLI010000001">
    <property type="protein sequence ID" value="MFD1094311.1"/>
    <property type="molecule type" value="Genomic_DNA"/>
</dbReference>
<keyword evidence="2" id="KW-1185">Reference proteome</keyword>
<gene>
    <name evidence="1" type="ORF">ACFQ3Q_00990</name>
</gene>
<name>A0ABW3NPS5_9FLAO</name>